<dbReference type="PROSITE" id="PS50082">
    <property type="entry name" value="WD_REPEATS_2"/>
    <property type="match status" value="13"/>
</dbReference>
<dbReference type="InterPro" id="IPR056884">
    <property type="entry name" value="NPHP3-like_N"/>
</dbReference>
<feature type="repeat" description="WD" evidence="3">
    <location>
        <begin position="1237"/>
        <end position="1278"/>
    </location>
</feature>
<evidence type="ECO:0000259" key="4">
    <source>
        <dbReference type="PROSITE" id="PS50837"/>
    </source>
</evidence>
<dbReference type="InterPro" id="IPR010730">
    <property type="entry name" value="HET"/>
</dbReference>
<dbReference type="InterPro" id="IPR019775">
    <property type="entry name" value="WD40_repeat_CS"/>
</dbReference>
<dbReference type="SMART" id="SM00320">
    <property type="entry name" value="WD40"/>
    <property type="match status" value="13"/>
</dbReference>
<dbReference type="PRINTS" id="PR00320">
    <property type="entry name" value="GPROTEINBRPT"/>
</dbReference>
<dbReference type="CDD" id="cd00200">
    <property type="entry name" value="WD40"/>
    <property type="match status" value="2"/>
</dbReference>
<evidence type="ECO:0000313" key="5">
    <source>
        <dbReference type="EMBL" id="KAK3364237.1"/>
    </source>
</evidence>
<dbReference type="Gene3D" id="3.40.50.300">
    <property type="entry name" value="P-loop containing nucleotide triphosphate hydrolases"/>
    <property type="match status" value="1"/>
</dbReference>
<evidence type="ECO:0000256" key="3">
    <source>
        <dbReference type="PROSITE-ProRule" id="PRU00221"/>
    </source>
</evidence>
<feature type="repeat" description="WD" evidence="3">
    <location>
        <begin position="1070"/>
        <end position="1111"/>
    </location>
</feature>
<dbReference type="PROSITE" id="PS50294">
    <property type="entry name" value="WD_REPEATS_REGION"/>
    <property type="match status" value="13"/>
</dbReference>
<dbReference type="Proteomes" id="UP001275084">
    <property type="component" value="Unassembled WGS sequence"/>
</dbReference>
<comment type="caution">
    <text evidence="5">The sequence shown here is derived from an EMBL/GenBank/DDBJ whole genome shotgun (WGS) entry which is preliminary data.</text>
</comment>
<feature type="repeat" description="WD" evidence="3">
    <location>
        <begin position="945"/>
        <end position="985"/>
    </location>
</feature>
<dbReference type="InterPro" id="IPR050349">
    <property type="entry name" value="WD_LIS1/nudF_dynein_reg"/>
</dbReference>
<feature type="repeat" description="WD" evidence="3">
    <location>
        <begin position="1320"/>
        <end position="1361"/>
    </location>
</feature>
<feature type="repeat" description="WD" evidence="3">
    <location>
        <begin position="1028"/>
        <end position="1069"/>
    </location>
</feature>
<dbReference type="PROSITE" id="PS00678">
    <property type="entry name" value="WD_REPEATS_1"/>
    <property type="match status" value="1"/>
</dbReference>
<sequence length="1461" mass="161561">MRLLERDDTGEFRLTDDLPNDKIPPYAILSHTWGNEEVSFKDFANGTAKNKAGYAKIQFCGDQARYDALEFFWVDTCCIDKSDAAELQHALNSMFRWYRNAAKCYVYLADVSAHQEGNGPGRKPDIRQSKWFTRGWTLQELIAPTIVEFFSSEGERLGDKKSLETELHDQTGIPLRALQGYPLSDFSADERMAWMEKRETKYEEDKAYSLFGIFDVHIPVMYGEGREKAFGRLREKIAQDYRRLAELRSVDPRLEKERIEAAKGGLVADTHRRVLESLDLDQWRRLPESCRLWVRGDPGKGKTMLLCGIINELERSIVADGHRHNLAYFFCQATDSRINSAAAVLRGVIYLLVHRQPRLLVHLPADRPIPEDDSIAWVILAKMLQDMLGDANLKATYLVIDALDECVADLPNLLDFIVCTSSERVKWLVSSRNRAAIERKLRSGHGLTEFRLGSGTNAEHASLDMDGYIDSRLSDLASLWGCLPFRDEVRDILRQKADGTILWASLVLQELSRDDVESWHVLPIVQEAPHGLDALYKSMLREIERYRWDADLCRCILATVIVTYRPLHLAEIGKLSGLPEHIATSTANVRKVVTKCGSFLTIRDERIYLVHQSAQDYLAKQASAQLFPHGVRIAHHHIFTRSLELMSGTLRRNIYGLGALGLPIDQVQVPDLDPLATVRYSCVYWVSHLSNSVSGTNANLDTFLQDDGAVYTFLKTKYLYWLEALSLLRAISEGVIAIGQLKGLLGADRGPLPTITRDAHRFALSYKSIIEQAPLQAYTSALVFAPTGSLVKQNFKAEEPDWISTKPAIEAEWNTCLQTLEGHGNSVQSIAFSPDGQRLASGSYDKTIKIWDPTSGQCLQTLRGHGHSVQSVAFSPDGQRLASGSYDKTIKIWDPASGQCLQTLQGHDDLVQSVAFSSDGRLASGSYDNTIKIWDPASGQCLQTLQGHDDLVQSVAFSSDGRLASGSYDNTIKIWDPASGQCLQTLQGHGDWVQSVAFSPDGQRLASGSDDNTIKIWDPTSGQCLQTLQGHSHLVQSVAFSPDGQRLTSGSADNTIKICDPTSGQCLQTLQGHGRSVQSIAFSPDGQRLASGSDDSTIKIWDPTSGQCLQTLGHGEWVRSVAFSLDGQHLASGSYDKTIKIWDPTSGQCLQTLQGHGDWVQSVAFSPDGQHLASGSYDKTIKIWDPTSGQCLQTLQGHGHSVQSVAFSPDGQHLASGSDDNMIKIWDPTSGQCLQTLQGHGHSVQSVAFSPDGQRLASGSDDNTIKIWDPTSGQCLQTLQGHGDWVRFVAFSPDGQHLASGSDDSTIKIWDPTSGQCLQTLGHGEWVRSVAFSLDGQHLASGSYDKTIKIWDLASGLSFTTVYVGTSVTHVMFDHTGRYLLTDTGLIEVSTATTENAIRLDNLLKPGYSLRQDKSWIACNGKNVLWLPPEYRPSCSAVQELMISIGCSSGRVITIGFSRYV</sequence>
<dbReference type="InterPro" id="IPR020472">
    <property type="entry name" value="WD40_PAC1"/>
</dbReference>
<dbReference type="InterPro" id="IPR015943">
    <property type="entry name" value="WD40/YVTN_repeat-like_dom_sf"/>
</dbReference>
<feature type="repeat" description="WD" evidence="3">
    <location>
        <begin position="904"/>
        <end position="944"/>
    </location>
</feature>
<keyword evidence="1 3" id="KW-0853">WD repeat</keyword>
<dbReference type="FunFam" id="2.130.10.10:FF:000228">
    <property type="entry name" value="COMPASS-like H3K4 histone methylase component WDR5A"/>
    <property type="match status" value="3"/>
</dbReference>
<protein>
    <submittedName>
        <fullName evidence="5">WD40-repeat-containing domain protein</fullName>
    </submittedName>
</protein>
<name>A0AAJ0HWK8_9PEZI</name>
<feature type="repeat" description="WD" evidence="3">
    <location>
        <begin position="1279"/>
        <end position="1320"/>
    </location>
</feature>
<accession>A0AAJ0HWK8</accession>
<dbReference type="InterPro" id="IPR036322">
    <property type="entry name" value="WD40_repeat_dom_sf"/>
</dbReference>
<feature type="repeat" description="WD" evidence="3">
    <location>
        <begin position="1111"/>
        <end position="1152"/>
    </location>
</feature>
<evidence type="ECO:0000256" key="1">
    <source>
        <dbReference type="ARBA" id="ARBA00022574"/>
    </source>
</evidence>
<proteinExistence type="predicted"/>
<feature type="domain" description="NACHT" evidence="4">
    <location>
        <begin position="290"/>
        <end position="441"/>
    </location>
</feature>
<keyword evidence="6" id="KW-1185">Reference proteome</keyword>
<keyword evidence="2" id="KW-0677">Repeat</keyword>
<feature type="repeat" description="WD" evidence="3">
    <location>
        <begin position="862"/>
        <end position="903"/>
    </location>
</feature>
<dbReference type="PANTHER" id="PTHR44129">
    <property type="entry name" value="WD REPEAT-CONTAINING PROTEIN POP1"/>
    <property type="match status" value="1"/>
</dbReference>
<evidence type="ECO:0000313" key="6">
    <source>
        <dbReference type="Proteomes" id="UP001275084"/>
    </source>
</evidence>
<organism evidence="5 6">
    <name type="scientific">Lasiosphaeria hispida</name>
    <dbReference type="NCBI Taxonomy" id="260671"/>
    <lineage>
        <taxon>Eukaryota</taxon>
        <taxon>Fungi</taxon>
        <taxon>Dikarya</taxon>
        <taxon>Ascomycota</taxon>
        <taxon>Pezizomycotina</taxon>
        <taxon>Sordariomycetes</taxon>
        <taxon>Sordariomycetidae</taxon>
        <taxon>Sordariales</taxon>
        <taxon>Lasiosphaeriaceae</taxon>
        <taxon>Lasiosphaeria</taxon>
    </lineage>
</organism>
<dbReference type="GO" id="GO:0035097">
    <property type="term" value="C:histone methyltransferase complex"/>
    <property type="evidence" value="ECO:0007669"/>
    <property type="project" value="UniProtKB-ARBA"/>
</dbReference>
<dbReference type="SUPFAM" id="SSF50978">
    <property type="entry name" value="WD40 repeat-like"/>
    <property type="match status" value="2"/>
</dbReference>
<reference evidence="5" key="1">
    <citation type="journal article" date="2023" name="Mol. Phylogenet. Evol.">
        <title>Genome-scale phylogeny and comparative genomics of the fungal order Sordariales.</title>
        <authorList>
            <person name="Hensen N."/>
            <person name="Bonometti L."/>
            <person name="Westerberg I."/>
            <person name="Brannstrom I.O."/>
            <person name="Guillou S."/>
            <person name="Cros-Aarteil S."/>
            <person name="Calhoun S."/>
            <person name="Haridas S."/>
            <person name="Kuo A."/>
            <person name="Mondo S."/>
            <person name="Pangilinan J."/>
            <person name="Riley R."/>
            <person name="LaButti K."/>
            <person name="Andreopoulos B."/>
            <person name="Lipzen A."/>
            <person name="Chen C."/>
            <person name="Yan M."/>
            <person name="Daum C."/>
            <person name="Ng V."/>
            <person name="Clum A."/>
            <person name="Steindorff A."/>
            <person name="Ohm R.A."/>
            <person name="Martin F."/>
            <person name="Silar P."/>
            <person name="Natvig D.O."/>
            <person name="Lalanne C."/>
            <person name="Gautier V."/>
            <person name="Ament-Velasquez S.L."/>
            <person name="Kruys A."/>
            <person name="Hutchinson M.I."/>
            <person name="Powell A.J."/>
            <person name="Barry K."/>
            <person name="Miller A.N."/>
            <person name="Grigoriev I.V."/>
            <person name="Debuchy R."/>
            <person name="Gladieux P."/>
            <person name="Hiltunen Thoren M."/>
            <person name="Johannesson H."/>
        </authorList>
    </citation>
    <scope>NUCLEOTIDE SEQUENCE</scope>
    <source>
        <strain evidence="5">CBS 955.72</strain>
    </source>
</reference>
<feature type="repeat" description="WD" evidence="3">
    <location>
        <begin position="1195"/>
        <end position="1236"/>
    </location>
</feature>
<dbReference type="SUPFAM" id="SSF52540">
    <property type="entry name" value="P-loop containing nucleoside triphosphate hydrolases"/>
    <property type="match status" value="1"/>
</dbReference>
<dbReference type="InterPro" id="IPR027417">
    <property type="entry name" value="P-loop_NTPase"/>
</dbReference>
<dbReference type="InterPro" id="IPR001680">
    <property type="entry name" value="WD40_rpt"/>
</dbReference>
<dbReference type="EMBL" id="JAUIQD010000001">
    <property type="protein sequence ID" value="KAK3364237.1"/>
    <property type="molecule type" value="Genomic_DNA"/>
</dbReference>
<dbReference type="Pfam" id="PF24883">
    <property type="entry name" value="NPHP3_N"/>
    <property type="match status" value="1"/>
</dbReference>
<dbReference type="Pfam" id="PF06985">
    <property type="entry name" value="HET"/>
    <property type="match status" value="1"/>
</dbReference>
<dbReference type="InterPro" id="IPR007111">
    <property type="entry name" value="NACHT_NTPase"/>
</dbReference>
<dbReference type="Pfam" id="PF00400">
    <property type="entry name" value="WD40"/>
    <property type="match status" value="9"/>
</dbReference>
<feature type="repeat" description="WD" evidence="3">
    <location>
        <begin position="986"/>
        <end position="1027"/>
    </location>
</feature>
<feature type="repeat" description="WD" evidence="3">
    <location>
        <begin position="1153"/>
        <end position="1194"/>
    </location>
</feature>
<dbReference type="Pfam" id="PF25173">
    <property type="entry name" value="Beta-prop_WDR3_1st"/>
    <property type="match status" value="1"/>
</dbReference>
<dbReference type="Gene3D" id="2.130.10.10">
    <property type="entry name" value="YVTN repeat-like/Quinoprotein amine dehydrogenase"/>
    <property type="match status" value="5"/>
</dbReference>
<reference evidence="5" key="2">
    <citation type="submission" date="2023-06" db="EMBL/GenBank/DDBJ databases">
        <authorList>
            <consortium name="Lawrence Berkeley National Laboratory"/>
            <person name="Haridas S."/>
            <person name="Hensen N."/>
            <person name="Bonometti L."/>
            <person name="Westerberg I."/>
            <person name="Brannstrom I.O."/>
            <person name="Guillou S."/>
            <person name="Cros-Aarteil S."/>
            <person name="Calhoun S."/>
            <person name="Kuo A."/>
            <person name="Mondo S."/>
            <person name="Pangilinan J."/>
            <person name="Riley R."/>
            <person name="Labutti K."/>
            <person name="Andreopoulos B."/>
            <person name="Lipzen A."/>
            <person name="Chen C."/>
            <person name="Yanf M."/>
            <person name="Daum C."/>
            <person name="Ng V."/>
            <person name="Clum A."/>
            <person name="Steindorff A."/>
            <person name="Ohm R."/>
            <person name="Martin F."/>
            <person name="Silar P."/>
            <person name="Natvig D."/>
            <person name="Lalanne C."/>
            <person name="Gautier V."/>
            <person name="Ament-Velasquez S.L."/>
            <person name="Kruys A."/>
            <person name="Hutchinson M.I."/>
            <person name="Powell A.J."/>
            <person name="Barry K."/>
            <person name="Miller A.N."/>
            <person name="Grigoriev I.V."/>
            <person name="Debuchy R."/>
            <person name="Gladieux P."/>
            <person name="Thoren M.H."/>
            <person name="Johannesson H."/>
        </authorList>
    </citation>
    <scope>NUCLEOTIDE SEQUENCE</scope>
    <source>
        <strain evidence="5">CBS 955.72</strain>
    </source>
</reference>
<evidence type="ECO:0000256" key="2">
    <source>
        <dbReference type="ARBA" id="ARBA00022737"/>
    </source>
</evidence>
<gene>
    <name evidence="5" type="ORF">B0T25DRAFT_60242</name>
</gene>
<dbReference type="PROSITE" id="PS50837">
    <property type="entry name" value="NACHT"/>
    <property type="match status" value="1"/>
</dbReference>
<feature type="repeat" description="WD" evidence="3">
    <location>
        <begin position="820"/>
        <end position="861"/>
    </location>
</feature>